<accession>A0A553RHB5</accession>
<sequence length="163" mass="18751">MTYAELFDHITAQPSTLPQQDNTLGTLCKNMLHVKNSICREVDENMLNYKGNVQTSLPDLQFSAADLYSLELNSSLVQLYKGLASYKAHLDWIQKYEEDNSSKTKMISDHVRNIKHKVLQKIKAAVPTFDQPSLPPPKSLWELNQDKNEIIVKLCSFFDFFVR</sequence>
<dbReference type="PANTHER" id="PTHR16922:SF0">
    <property type="entry name" value="INTERLEUKIN-11"/>
    <property type="match status" value="1"/>
</dbReference>
<feature type="non-terminal residue" evidence="1">
    <location>
        <position position="163"/>
    </location>
</feature>
<dbReference type="GO" id="GO:0005125">
    <property type="term" value="F:cytokine activity"/>
    <property type="evidence" value="ECO:0007669"/>
    <property type="project" value="TreeGrafter"/>
</dbReference>
<evidence type="ECO:0008006" key="3">
    <source>
        <dbReference type="Google" id="ProtNLM"/>
    </source>
</evidence>
<dbReference type="Proteomes" id="UP000316079">
    <property type="component" value="Unassembled WGS sequence"/>
</dbReference>
<dbReference type="EMBL" id="SRMA01024073">
    <property type="protein sequence ID" value="TRZ01557.1"/>
    <property type="molecule type" value="Genomic_DNA"/>
</dbReference>
<organism evidence="1 2">
    <name type="scientific">Danionella cerebrum</name>
    <dbReference type="NCBI Taxonomy" id="2873325"/>
    <lineage>
        <taxon>Eukaryota</taxon>
        <taxon>Metazoa</taxon>
        <taxon>Chordata</taxon>
        <taxon>Craniata</taxon>
        <taxon>Vertebrata</taxon>
        <taxon>Euteleostomi</taxon>
        <taxon>Actinopterygii</taxon>
        <taxon>Neopterygii</taxon>
        <taxon>Teleostei</taxon>
        <taxon>Ostariophysi</taxon>
        <taxon>Cypriniformes</taxon>
        <taxon>Danionidae</taxon>
        <taxon>Danioninae</taxon>
        <taxon>Danionella</taxon>
    </lineage>
</organism>
<name>A0A553RHB5_9TELE</name>
<evidence type="ECO:0000313" key="2">
    <source>
        <dbReference type="Proteomes" id="UP000316079"/>
    </source>
</evidence>
<dbReference type="InterPro" id="IPR009079">
    <property type="entry name" value="4_helix_cytokine-like_core"/>
</dbReference>
<dbReference type="AlphaFoldDB" id="A0A553RHB5"/>
<evidence type="ECO:0000313" key="1">
    <source>
        <dbReference type="EMBL" id="TRZ01557.1"/>
    </source>
</evidence>
<proteinExistence type="predicted"/>
<dbReference type="GO" id="GO:0008083">
    <property type="term" value="F:growth factor activity"/>
    <property type="evidence" value="ECO:0007669"/>
    <property type="project" value="TreeGrafter"/>
</dbReference>
<reference evidence="1 2" key="1">
    <citation type="journal article" date="2019" name="Sci. Data">
        <title>Hybrid genome assembly and annotation of Danionella translucida.</title>
        <authorList>
            <person name="Kadobianskyi M."/>
            <person name="Schulze L."/>
            <person name="Schuelke M."/>
            <person name="Judkewitz B."/>
        </authorList>
    </citation>
    <scope>NUCLEOTIDE SEQUENCE [LARGE SCALE GENOMIC DNA]</scope>
    <source>
        <strain evidence="1 2">Bolton</strain>
    </source>
</reference>
<dbReference type="GO" id="GO:0005737">
    <property type="term" value="C:cytoplasm"/>
    <property type="evidence" value="ECO:0007669"/>
    <property type="project" value="TreeGrafter"/>
</dbReference>
<dbReference type="OrthoDB" id="8828755at2759"/>
<keyword evidence="2" id="KW-1185">Reference proteome</keyword>
<dbReference type="GO" id="GO:0043410">
    <property type="term" value="P:positive regulation of MAPK cascade"/>
    <property type="evidence" value="ECO:0007669"/>
    <property type="project" value="TreeGrafter"/>
</dbReference>
<gene>
    <name evidence="1" type="ORF">DNTS_030602</name>
</gene>
<dbReference type="SUPFAM" id="SSF47266">
    <property type="entry name" value="4-helical cytokines"/>
    <property type="match status" value="1"/>
</dbReference>
<comment type="caution">
    <text evidence="1">The sequence shown here is derived from an EMBL/GenBank/DDBJ whole genome shotgun (WGS) entry which is preliminary data.</text>
</comment>
<dbReference type="Pfam" id="PF07400">
    <property type="entry name" value="IL11"/>
    <property type="match status" value="1"/>
</dbReference>
<protein>
    <recommendedName>
        <fullName evidence="3">Interleukin-6</fullName>
    </recommendedName>
</protein>
<dbReference type="GO" id="GO:0008284">
    <property type="term" value="P:positive regulation of cell population proliferation"/>
    <property type="evidence" value="ECO:0007669"/>
    <property type="project" value="TreeGrafter"/>
</dbReference>
<dbReference type="InterPro" id="IPR020438">
    <property type="entry name" value="IL-11"/>
</dbReference>
<dbReference type="PANTHER" id="PTHR16922">
    <property type="entry name" value="INTERLEUKIN 11"/>
    <property type="match status" value="1"/>
</dbReference>
<dbReference type="Gene3D" id="1.20.1250.10">
    <property type="match status" value="1"/>
</dbReference>